<dbReference type="GO" id="GO:0016874">
    <property type="term" value="F:ligase activity"/>
    <property type="evidence" value="ECO:0007669"/>
    <property type="project" value="UniProtKB-KW"/>
</dbReference>
<dbReference type="STRING" id="1513793.SAMN06296036_109190"/>
<dbReference type="InterPro" id="IPR042099">
    <property type="entry name" value="ANL_N_sf"/>
</dbReference>
<dbReference type="OrthoDB" id="9799237at2"/>
<dbReference type="SUPFAM" id="SSF56801">
    <property type="entry name" value="Acetyl-CoA synthetase-like"/>
    <property type="match status" value="1"/>
</dbReference>
<dbReference type="AlphaFoldDB" id="A0A1Y6C1I8"/>
<evidence type="ECO:0000313" key="3">
    <source>
        <dbReference type="Proteomes" id="UP000192907"/>
    </source>
</evidence>
<gene>
    <name evidence="2" type="ORF">SAMN06296036_109190</name>
</gene>
<dbReference type="RefSeq" id="WP_132319180.1">
    <property type="nucleotide sequence ID" value="NZ_FWZT01000009.1"/>
</dbReference>
<dbReference type="InterPro" id="IPR020845">
    <property type="entry name" value="AMP-binding_CS"/>
</dbReference>
<reference evidence="3" key="1">
    <citation type="submission" date="2017-04" db="EMBL/GenBank/DDBJ databases">
        <authorList>
            <person name="Varghese N."/>
            <person name="Submissions S."/>
        </authorList>
    </citation>
    <scope>NUCLEOTIDE SEQUENCE [LARGE SCALE GENOMIC DNA]</scope>
    <source>
        <strain evidence="3">RKEM611</strain>
    </source>
</reference>
<proteinExistence type="predicted"/>
<dbReference type="NCBIfam" id="NF006754">
    <property type="entry name" value="PRK09274.1"/>
    <property type="match status" value="1"/>
</dbReference>
<sequence>MRANIASYLPAMAQKVPYQRAIVITDGRDNHDRMIYRHMTYQELDAASTNMARGLLLSGFKKGDRAALMVPPSFELFVTTFGLFKAGIVPVFIDPGLGVKNLKACLSRAQVQHFIGIPKAHIARTVLGWNRGQWREMVTIGTPHLWGKHNFEALLDLGKGSTHEIAPTSSDDTAAVLFTSGSTGTPKGAVYSHKNFCTQIEMLKQAFDIKPGEIDLCTFPLFALFAPALGMTAVIPEMDFTRPAAVNPSNIFKAIETFGVQNMFGSPALIKRVGEAAVAQGRQFPTLKRVISAGAPVSASVIETISKCLNPKARVFTPYGATESLPVAIADSQLILGETEGKTRNGAGVCVGIPVEGVDVKIIKTSDEVISKWSDDLVLPQGDIGEICVSGDQVTQAYYNQDQATRLAKIPKSDGSGFYHRMGDLGYLDGNGRLWFCGRKSHRVVLASRKTIYTVPGESIINAHKEVMRSAIVGVGAGSKRRPVLCIQARKHLSQPELEKLRQQISEICPAHPETQDLKEVLFHKDFPVDIRHNSKIFREKLSSWAEGKLR</sequence>
<protein>
    <submittedName>
        <fullName evidence="2">Acyl-CoA synthetase (AMP-forming)/AMP-acid ligase II</fullName>
    </submittedName>
</protein>
<organism evidence="2 3">
    <name type="scientific">Pseudobacteriovorax antillogorgiicola</name>
    <dbReference type="NCBI Taxonomy" id="1513793"/>
    <lineage>
        <taxon>Bacteria</taxon>
        <taxon>Pseudomonadati</taxon>
        <taxon>Bdellovibrionota</taxon>
        <taxon>Oligoflexia</taxon>
        <taxon>Oligoflexales</taxon>
        <taxon>Pseudobacteriovoracaceae</taxon>
        <taxon>Pseudobacteriovorax</taxon>
    </lineage>
</organism>
<dbReference type="PANTHER" id="PTHR43767">
    <property type="entry name" value="LONG-CHAIN-FATTY-ACID--COA LIGASE"/>
    <property type="match status" value="1"/>
</dbReference>
<dbReference type="Proteomes" id="UP000192907">
    <property type="component" value="Unassembled WGS sequence"/>
</dbReference>
<keyword evidence="2" id="KW-0436">Ligase</keyword>
<dbReference type="Pfam" id="PF00501">
    <property type="entry name" value="AMP-binding"/>
    <property type="match status" value="1"/>
</dbReference>
<dbReference type="PANTHER" id="PTHR43767:SF1">
    <property type="entry name" value="NONRIBOSOMAL PEPTIDE SYNTHASE PES1 (EUROFUNG)-RELATED"/>
    <property type="match status" value="1"/>
</dbReference>
<name>A0A1Y6C1I8_9BACT</name>
<dbReference type="PROSITE" id="PS00455">
    <property type="entry name" value="AMP_BINDING"/>
    <property type="match status" value="1"/>
</dbReference>
<evidence type="ECO:0000313" key="2">
    <source>
        <dbReference type="EMBL" id="SMF30711.1"/>
    </source>
</evidence>
<dbReference type="Gene3D" id="3.40.50.12780">
    <property type="entry name" value="N-terminal domain of ligase-like"/>
    <property type="match status" value="1"/>
</dbReference>
<accession>A0A1Y6C1I8</accession>
<feature type="domain" description="AMP-dependent synthetase/ligase" evidence="1">
    <location>
        <begin position="34"/>
        <end position="399"/>
    </location>
</feature>
<dbReference type="InterPro" id="IPR050237">
    <property type="entry name" value="ATP-dep_AMP-bd_enzyme"/>
</dbReference>
<dbReference type="EMBL" id="FWZT01000009">
    <property type="protein sequence ID" value="SMF30711.1"/>
    <property type="molecule type" value="Genomic_DNA"/>
</dbReference>
<evidence type="ECO:0000259" key="1">
    <source>
        <dbReference type="Pfam" id="PF00501"/>
    </source>
</evidence>
<dbReference type="InterPro" id="IPR000873">
    <property type="entry name" value="AMP-dep_synth/lig_dom"/>
</dbReference>
<keyword evidence="3" id="KW-1185">Reference proteome</keyword>